<dbReference type="Proteomes" id="UP000675121">
    <property type="component" value="Unassembled WGS sequence"/>
</dbReference>
<comment type="caution">
    <text evidence="1">The sequence shown here is derived from an EMBL/GenBank/DDBJ whole genome shotgun (WGS) entry which is preliminary data.</text>
</comment>
<protein>
    <recommendedName>
        <fullName evidence="3">DUF1269 domain-containing protein</fullName>
    </recommendedName>
</protein>
<accession>A0A9N8MRZ9</accession>
<evidence type="ECO:0000313" key="1">
    <source>
        <dbReference type="EMBL" id="CAE6896524.1"/>
    </source>
</evidence>
<evidence type="ECO:0008006" key="3">
    <source>
        <dbReference type="Google" id="ProtNLM"/>
    </source>
</evidence>
<sequence>MTQQLIVAVFSNVADAEKAGLDFRNLEGGDARFKIESGVMVQKDLAGKVTLLGTKTQPFWGVVIGAITGGLIGRLGGPSGALLGFTIGASTGLAGVALIDILDREFVDSVSGDFAPGCVAIILEASEAAPGAVDKVVAAHRGTVYRKPLSA</sequence>
<organism evidence="1 2">
    <name type="scientific">Paraburkholderia domus</name>
    <dbReference type="NCBI Taxonomy" id="2793075"/>
    <lineage>
        <taxon>Bacteria</taxon>
        <taxon>Pseudomonadati</taxon>
        <taxon>Pseudomonadota</taxon>
        <taxon>Betaproteobacteria</taxon>
        <taxon>Burkholderiales</taxon>
        <taxon>Burkholderiaceae</taxon>
        <taxon>Paraburkholderia</taxon>
    </lineage>
</organism>
<dbReference type="EMBL" id="CAJNAS010000007">
    <property type="protein sequence ID" value="CAE6896524.1"/>
    <property type="molecule type" value="Genomic_DNA"/>
</dbReference>
<reference evidence="1" key="1">
    <citation type="submission" date="2021-02" db="EMBL/GenBank/DDBJ databases">
        <authorList>
            <person name="Vanwijnsberghe S."/>
        </authorList>
    </citation>
    <scope>NUCLEOTIDE SEQUENCE</scope>
    <source>
        <strain evidence="1">R-70211</strain>
    </source>
</reference>
<dbReference type="RefSeq" id="WP_201073842.1">
    <property type="nucleotide sequence ID" value="NZ_CAJNAS010000007.1"/>
</dbReference>
<dbReference type="AlphaFoldDB" id="A0A9N8MRZ9"/>
<gene>
    <name evidence="1" type="ORF">R70211_03041</name>
</gene>
<name>A0A9N8MRZ9_9BURK</name>
<keyword evidence="2" id="KW-1185">Reference proteome</keyword>
<proteinExistence type="predicted"/>
<evidence type="ECO:0000313" key="2">
    <source>
        <dbReference type="Proteomes" id="UP000675121"/>
    </source>
</evidence>